<dbReference type="InterPro" id="IPR011419">
    <property type="entry name" value="ATP12_ATP_synth-F1-assembly"/>
</dbReference>
<dbReference type="EMBL" id="WTUW01000002">
    <property type="protein sequence ID" value="MZR31165.1"/>
    <property type="molecule type" value="Genomic_DNA"/>
</dbReference>
<evidence type="ECO:0000256" key="3">
    <source>
        <dbReference type="ARBA" id="ARBA00023186"/>
    </source>
</evidence>
<protein>
    <submittedName>
        <fullName evidence="4">ATPase</fullName>
    </submittedName>
</protein>
<dbReference type="AlphaFoldDB" id="A0A6L8W7V6"/>
<dbReference type="PANTHER" id="PTHR21013">
    <property type="entry name" value="ATP SYNTHASE MITOCHONDRIAL F1 COMPLEX ASSEMBLY FACTOR 2/ATP12 PROTEIN, MITOCHONDRIAL PRECURSOR"/>
    <property type="match status" value="1"/>
</dbReference>
<dbReference type="PANTHER" id="PTHR21013:SF10">
    <property type="entry name" value="ATP SYNTHASE MITOCHONDRIAL F1 COMPLEX ASSEMBLY FACTOR 2"/>
    <property type="match status" value="1"/>
</dbReference>
<name>A0A6L8W7V6_9PROT</name>
<comment type="caution">
    <text evidence="4">The sequence shown here is derived from an EMBL/GenBank/DDBJ whole genome shotgun (WGS) entry which is preliminary data.</text>
</comment>
<keyword evidence="5" id="KW-1185">Reference proteome</keyword>
<keyword evidence="2" id="KW-0809">Transit peptide</keyword>
<proteinExistence type="inferred from homology"/>
<dbReference type="GO" id="GO:0043461">
    <property type="term" value="P:proton-transporting ATP synthase complex assembly"/>
    <property type="evidence" value="ECO:0007669"/>
    <property type="project" value="InterPro"/>
</dbReference>
<gene>
    <name evidence="4" type="ORF">GQE98_11025</name>
</gene>
<dbReference type="InterPro" id="IPR023335">
    <property type="entry name" value="ATP12_ortho_dom_sf"/>
</dbReference>
<evidence type="ECO:0000256" key="1">
    <source>
        <dbReference type="ARBA" id="ARBA00008231"/>
    </source>
</evidence>
<dbReference type="Pfam" id="PF07542">
    <property type="entry name" value="ATP12"/>
    <property type="match status" value="1"/>
</dbReference>
<keyword evidence="3" id="KW-0143">Chaperone</keyword>
<dbReference type="RefSeq" id="WP_161315691.1">
    <property type="nucleotide sequence ID" value="NZ_WTUW01000002.1"/>
</dbReference>
<accession>A0A6L8W7V6</accession>
<evidence type="ECO:0000313" key="4">
    <source>
        <dbReference type="EMBL" id="MZR31165.1"/>
    </source>
</evidence>
<organism evidence="4 5">
    <name type="scientific">Sneathiella litorea</name>
    <dbReference type="NCBI Taxonomy" id="2606216"/>
    <lineage>
        <taxon>Bacteria</taxon>
        <taxon>Pseudomonadati</taxon>
        <taxon>Pseudomonadota</taxon>
        <taxon>Alphaproteobacteria</taxon>
        <taxon>Sneathiellales</taxon>
        <taxon>Sneathiellaceae</taxon>
        <taxon>Sneathiella</taxon>
    </lineage>
</organism>
<dbReference type="Proteomes" id="UP000476030">
    <property type="component" value="Unassembled WGS sequence"/>
</dbReference>
<evidence type="ECO:0000313" key="5">
    <source>
        <dbReference type="Proteomes" id="UP000476030"/>
    </source>
</evidence>
<dbReference type="Gene3D" id="1.10.3580.10">
    <property type="entry name" value="ATP12 ATPase"/>
    <property type="match status" value="1"/>
</dbReference>
<reference evidence="4 5" key="1">
    <citation type="submission" date="2019-12" db="EMBL/GenBank/DDBJ databases">
        <title>Snethiella sp. nov. sp. isolated from sea sand.</title>
        <authorList>
            <person name="Kim J."/>
            <person name="Jeong S.E."/>
            <person name="Jung H.S."/>
            <person name="Jeon C.O."/>
        </authorList>
    </citation>
    <scope>NUCLEOTIDE SEQUENCE [LARGE SCALE GENOMIC DNA]</scope>
    <source>
        <strain evidence="4 5">DP05</strain>
    </source>
</reference>
<evidence type="ECO:0000256" key="2">
    <source>
        <dbReference type="ARBA" id="ARBA00022946"/>
    </source>
</evidence>
<dbReference type="Gene3D" id="3.30.2180.10">
    <property type="entry name" value="ATP12-like"/>
    <property type="match status" value="1"/>
</dbReference>
<sequence length="233" mass="25824">MKRFYKKVTAEEEGGAYSVLLDGRVIKTPAKAPLRLPTYALANAIAEEWDAQEAEIDPSSMPLMQAAATAIDRVMTQREKVIEEISNFGGTDLVCYRATYPQSLVERQKAAWDPMLDWVKARHNVSLKTCHGIMHIQQPEDDLARMRGVVAAQNDMTLAPLHNITSLCGSLVIALAVLDGHITAEEAFEISELDETHVMEFWGADAEAVNRRNKNKESLAASVRFLQLSGIIT</sequence>
<dbReference type="InterPro" id="IPR042272">
    <property type="entry name" value="ATP12_ATP_synth-F1-assembly_N"/>
</dbReference>
<comment type="similarity">
    <text evidence="1">Belongs to the ATP12 family.</text>
</comment>
<dbReference type="SUPFAM" id="SSF160909">
    <property type="entry name" value="ATP12-like"/>
    <property type="match status" value="1"/>
</dbReference>